<sequence>MAALRTRAALALALATAALLAAPARCAPEQVVEGYWRRGRSSWYGNQESSFVTPFVPYRGGGRDAFGVIPWGGCGLTNGDGTVPWPLDQVASYADGNPDYPGSCGRCYEIKCSPGDVLGWNDAPVDYTQNYFPFWEHVKSVPDDQGRGFPGNLGSQNATPTVTVQCWDPNQSVVVKIIDICPCYYEPKGQKPYYQYGCCYKKQQHPKAGQWNFDLSYFAFEKLAHPMAVDCNTKQPIRLEPGYISDVLYDEMPGVGWAWFPSGHLDPNKFMVVAKGEGRNGGAAACADLKGGLPGGMTWACRGCGMAEGYKPFEGIKGVEFWIKNKASPGSTPDLVVQIGNPDTGEWRLGYWAVLGGRARTHAFGRCFSGSAWPFASLGVCAGKYCNDVFLSGLAPAATEGDWQKFEIGAGSLSCAPGVLEGASQIAFNPKSQVSICIDDLRLLR</sequence>
<dbReference type="InterPro" id="IPR007112">
    <property type="entry name" value="Expansin/allergen_DPBB_dom"/>
</dbReference>
<keyword evidence="1" id="KW-0732">Signal</keyword>
<feature type="signal peptide" evidence="1">
    <location>
        <begin position="1"/>
        <end position="26"/>
    </location>
</feature>
<protein>
    <recommendedName>
        <fullName evidence="2">Expansin-like EG45 domain-containing protein</fullName>
    </recommendedName>
</protein>
<dbReference type="InterPro" id="IPR036908">
    <property type="entry name" value="RlpA-like_sf"/>
</dbReference>
<dbReference type="EMBL" id="BDRX01000072">
    <property type="protein sequence ID" value="GBF95926.1"/>
    <property type="molecule type" value="Genomic_DNA"/>
</dbReference>
<feature type="chain" id="PRO_5016103300" description="Expansin-like EG45 domain-containing protein" evidence="1">
    <location>
        <begin position="27"/>
        <end position="445"/>
    </location>
</feature>
<feature type="domain" description="Expansin-like EG45" evidence="2">
    <location>
        <begin position="71"/>
        <end position="253"/>
    </location>
</feature>
<dbReference type="InParanoid" id="A0A2V0P7W0"/>
<name>A0A2V0P7W0_9CHLO</name>
<reference evidence="3 4" key="1">
    <citation type="journal article" date="2018" name="Sci. Rep.">
        <title>Raphidocelis subcapitata (=Pseudokirchneriella subcapitata) provides an insight into genome evolution and environmental adaptations in the Sphaeropleales.</title>
        <authorList>
            <person name="Suzuki S."/>
            <person name="Yamaguchi H."/>
            <person name="Nakajima N."/>
            <person name="Kawachi M."/>
        </authorList>
    </citation>
    <scope>NUCLEOTIDE SEQUENCE [LARGE SCALE GENOMIC DNA]</scope>
    <source>
        <strain evidence="3 4">NIES-35</strain>
    </source>
</reference>
<accession>A0A2V0P7W0</accession>
<evidence type="ECO:0000259" key="2">
    <source>
        <dbReference type="PROSITE" id="PS50842"/>
    </source>
</evidence>
<dbReference type="OrthoDB" id="525335at2759"/>
<comment type="caution">
    <text evidence="3">The sequence shown here is derived from an EMBL/GenBank/DDBJ whole genome shotgun (WGS) entry which is preliminary data.</text>
</comment>
<evidence type="ECO:0000313" key="4">
    <source>
        <dbReference type="Proteomes" id="UP000247498"/>
    </source>
</evidence>
<dbReference type="Proteomes" id="UP000247498">
    <property type="component" value="Unassembled WGS sequence"/>
</dbReference>
<dbReference type="AlphaFoldDB" id="A0A2V0P7W0"/>
<dbReference type="GO" id="GO:0009664">
    <property type="term" value="P:plant-type cell wall organization"/>
    <property type="evidence" value="ECO:0007669"/>
    <property type="project" value="InterPro"/>
</dbReference>
<dbReference type="PROSITE" id="PS50842">
    <property type="entry name" value="EXPANSIN_EG45"/>
    <property type="match status" value="1"/>
</dbReference>
<gene>
    <name evidence="3" type="ORF">Rsub_08049</name>
</gene>
<evidence type="ECO:0000256" key="1">
    <source>
        <dbReference type="SAM" id="SignalP"/>
    </source>
</evidence>
<dbReference type="Gene3D" id="2.40.40.10">
    <property type="entry name" value="RlpA-like domain"/>
    <property type="match status" value="1"/>
</dbReference>
<dbReference type="PANTHER" id="PTHR31867">
    <property type="entry name" value="EXPANSIN-A15"/>
    <property type="match status" value="1"/>
</dbReference>
<organism evidence="3 4">
    <name type="scientific">Raphidocelis subcapitata</name>
    <dbReference type="NCBI Taxonomy" id="307507"/>
    <lineage>
        <taxon>Eukaryota</taxon>
        <taxon>Viridiplantae</taxon>
        <taxon>Chlorophyta</taxon>
        <taxon>core chlorophytes</taxon>
        <taxon>Chlorophyceae</taxon>
        <taxon>CS clade</taxon>
        <taxon>Sphaeropleales</taxon>
        <taxon>Selenastraceae</taxon>
        <taxon>Raphidocelis</taxon>
    </lineage>
</organism>
<keyword evidence="4" id="KW-1185">Reference proteome</keyword>
<dbReference type="InterPro" id="IPR002963">
    <property type="entry name" value="Expansin"/>
</dbReference>
<dbReference type="SUPFAM" id="SSF50685">
    <property type="entry name" value="Barwin-like endoglucanases"/>
    <property type="match status" value="1"/>
</dbReference>
<proteinExistence type="predicted"/>
<evidence type="ECO:0000313" key="3">
    <source>
        <dbReference type="EMBL" id="GBF95926.1"/>
    </source>
</evidence>